<gene>
    <name evidence="4" type="ORF">PRABACTJOHN_01597</name>
</gene>
<dbReference type="InterPro" id="IPR050109">
    <property type="entry name" value="HTH-type_TetR-like_transc_reg"/>
</dbReference>
<protein>
    <submittedName>
        <fullName evidence="4">Transcriptional regulator, TetR family</fullName>
    </submittedName>
</protein>
<dbReference type="PANTHER" id="PTHR30328">
    <property type="entry name" value="TRANSCRIPTIONAL REPRESSOR"/>
    <property type="match status" value="1"/>
</dbReference>
<evidence type="ECO:0000256" key="2">
    <source>
        <dbReference type="PROSITE-ProRule" id="PRU00335"/>
    </source>
</evidence>
<evidence type="ECO:0000313" key="4">
    <source>
        <dbReference type="EMBL" id="EEC96998.1"/>
    </source>
</evidence>
<dbReference type="InterPro" id="IPR036271">
    <property type="entry name" value="Tet_transcr_reg_TetR-rel_C_sf"/>
</dbReference>
<dbReference type="InterPro" id="IPR009057">
    <property type="entry name" value="Homeodomain-like_sf"/>
</dbReference>
<dbReference type="GO" id="GO:0003677">
    <property type="term" value="F:DNA binding"/>
    <property type="evidence" value="ECO:0007669"/>
    <property type="project" value="UniProtKB-UniRule"/>
</dbReference>
<dbReference type="PRINTS" id="PR00455">
    <property type="entry name" value="HTHTETR"/>
</dbReference>
<sequence>MSDFSEKIFNNIIAMSTEELQDMESRVIEAAKRVFVRKGYEATKMGDIALEVGISRTAMHYYFRTKEMLFDAIFGQLMDALLPNIGVIVSEPTSFLEKIPKIVEQYTAMIQANPLFPIFVVNEFNRDPEHLYKTILKDPEKVKPLLLLQKQMREEMERGLLKKVPLVYTASTLLSLIVFPMLARNPLTSAFFEGDPRKFEDFLQERETFITDVMVRLLTPDETQTVKNE</sequence>
<feature type="domain" description="HTH tetR-type" evidence="3">
    <location>
        <begin position="21"/>
        <end position="81"/>
    </location>
</feature>
<dbReference type="EMBL" id="ABYH01000160">
    <property type="protein sequence ID" value="EEC96998.1"/>
    <property type="molecule type" value="Genomic_DNA"/>
</dbReference>
<dbReference type="Pfam" id="PF00440">
    <property type="entry name" value="TetR_N"/>
    <property type="match status" value="1"/>
</dbReference>
<evidence type="ECO:0000256" key="1">
    <source>
        <dbReference type="ARBA" id="ARBA00023125"/>
    </source>
</evidence>
<proteinExistence type="predicted"/>
<feature type="DNA-binding region" description="H-T-H motif" evidence="2">
    <location>
        <begin position="44"/>
        <end position="63"/>
    </location>
</feature>
<dbReference type="AlphaFoldDB" id="B7B994"/>
<dbReference type="STRING" id="537006.PRABACTJOHN_01597"/>
<dbReference type="Gene3D" id="1.10.357.10">
    <property type="entry name" value="Tetracycline Repressor, domain 2"/>
    <property type="match status" value="1"/>
</dbReference>
<name>B7B994_9BACT</name>
<organism evidence="4 5">
    <name type="scientific">Parabacteroides johnsonii DSM 18315</name>
    <dbReference type="NCBI Taxonomy" id="537006"/>
    <lineage>
        <taxon>Bacteria</taxon>
        <taxon>Pseudomonadati</taxon>
        <taxon>Bacteroidota</taxon>
        <taxon>Bacteroidia</taxon>
        <taxon>Bacteroidales</taxon>
        <taxon>Tannerellaceae</taxon>
        <taxon>Parabacteroides</taxon>
    </lineage>
</organism>
<dbReference type="InterPro" id="IPR001647">
    <property type="entry name" value="HTH_TetR"/>
</dbReference>
<evidence type="ECO:0000259" key="3">
    <source>
        <dbReference type="PROSITE" id="PS50977"/>
    </source>
</evidence>
<dbReference type="SUPFAM" id="SSF48498">
    <property type="entry name" value="Tetracyclin repressor-like, C-terminal domain"/>
    <property type="match status" value="1"/>
</dbReference>
<dbReference type="HOGENOM" id="CLU_069356_1_4_10"/>
<comment type="caution">
    <text evidence="4">The sequence shown here is derived from an EMBL/GenBank/DDBJ whole genome shotgun (WGS) entry which is preliminary data.</text>
</comment>
<reference evidence="4 5" key="2">
    <citation type="submission" date="2008-10" db="EMBL/GenBank/DDBJ databases">
        <authorList>
            <person name="Fulton L."/>
            <person name="Clifton S."/>
            <person name="Fulton B."/>
            <person name="Xu J."/>
            <person name="Minx P."/>
            <person name="Pepin K.H."/>
            <person name="Johnson M."/>
            <person name="Bhonagiri V."/>
            <person name="Nash W.E."/>
            <person name="Mardis E.R."/>
            <person name="Wilson R.K."/>
        </authorList>
    </citation>
    <scope>NUCLEOTIDE SEQUENCE [LARGE SCALE GENOMIC DNA]</scope>
    <source>
        <strain evidence="4 5">DSM 18315</strain>
    </source>
</reference>
<evidence type="ECO:0000313" key="5">
    <source>
        <dbReference type="Proteomes" id="UP000005510"/>
    </source>
</evidence>
<dbReference type="PANTHER" id="PTHR30328:SF54">
    <property type="entry name" value="HTH-TYPE TRANSCRIPTIONAL REPRESSOR SCO4008"/>
    <property type="match status" value="1"/>
</dbReference>
<dbReference type="Proteomes" id="UP000005510">
    <property type="component" value="Unassembled WGS sequence"/>
</dbReference>
<keyword evidence="1 2" id="KW-0238">DNA-binding</keyword>
<dbReference type="SUPFAM" id="SSF46689">
    <property type="entry name" value="Homeodomain-like"/>
    <property type="match status" value="1"/>
</dbReference>
<dbReference type="PROSITE" id="PS50977">
    <property type="entry name" value="HTH_TETR_2"/>
    <property type="match status" value="1"/>
</dbReference>
<reference evidence="4 5" key="1">
    <citation type="submission" date="2008-10" db="EMBL/GenBank/DDBJ databases">
        <title>Draft genome sequence of Parabacteroides johnsonii (DSM 18315).</title>
        <authorList>
            <person name="Sudarsanam P."/>
            <person name="Ley R."/>
            <person name="Guruge J."/>
            <person name="Turnbaugh P.J."/>
            <person name="Mahowald M."/>
            <person name="Liep D."/>
            <person name="Gordon J."/>
        </authorList>
    </citation>
    <scope>NUCLEOTIDE SEQUENCE [LARGE SCALE GENOMIC DNA]</scope>
    <source>
        <strain evidence="4 5">DSM 18315</strain>
    </source>
</reference>
<accession>B7B994</accession>